<organism evidence="22">
    <name type="scientific">Chitinibacter mangrovi</name>
    <dbReference type="NCBI Taxonomy" id="3153927"/>
    <lineage>
        <taxon>Bacteria</taxon>
        <taxon>Pseudomonadati</taxon>
        <taxon>Pseudomonadota</taxon>
        <taxon>Betaproteobacteria</taxon>
        <taxon>Neisseriales</taxon>
        <taxon>Chitinibacteraceae</taxon>
        <taxon>Chitinibacter</taxon>
    </lineage>
</organism>
<dbReference type="InterPro" id="IPR011127">
    <property type="entry name" value="Dala_Dala_lig_N"/>
</dbReference>
<comment type="cofactor">
    <cofactor evidence="1">
        <name>Mn(2+)</name>
        <dbReference type="ChEBI" id="CHEBI:29035"/>
    </cofactor>
</comment>
<dbReference type="AlphaFoldDB" id="A0AAU7F4E2"/>
<feature type="binding site" evidence="19">
    <location>
        <position position="265"/>
    </location>
    <ligand>
        <name>Mg(2+)</name>
        <dbReference type="ChEBI" id="CHEBI:18420"/>
        <label>2</label>
    </ligand>
</feature>
<proteinExistence type="inferred from homology"/>
<feature type="binding site" evidence="19">
    <location>
        <position position="252"/>
    </location>
    <ligand>
        <name>Mg(2+)</name>
        <dbReference type="ChEBI" id="CHEBI:18420"/>
        <label>1</label>
    </ligand>
</feature>
<dbReference type="Gene3D" id="3.30.1490.20">
    <property type="entry name" value="ATP-grasp fold, A domain"/>
    <property type="match status" value="1"/>
</dbReference>
<keyword evidence="13 17" id="KW-0573">Peptidoglycan synthesis</keyword>
<dbReference type="FunFam" id="3.30.470.20:FF:000008">
    <property type="entry name" value="D-alanine--D-alanine ligase"/>
    <property type="match status" value="1"/>
</dbReference>
<keyword evidence="10 20" id="KW-0067">ATP-binding</keyword>
<evidence type="ECO:0000313" key="22">
    <source>
        <dbReference type="EMBL" id="XBL99401.1"/>
    </source>
</evidence>
<evidence type="ECO:0000256" key="20">
    <source>
        <dbReference type="PROSITE-ProRule" id="PRU00409"/>
    </source>
</evidence>
<dbReference type="InterPro" id="IPR005905">
    <property type="entry name" value="D_ala_D_ala"/>
</dbReference>
<gene>
    <name evidence="17" type="primary">ddl</name>
    <name evidence="22" type="ORF">ABHF33_09995</name>
</gene>
<dbReference type="Gene3D" id="3.30.470.20">
    <property type="entry name" value="ATP-grasp fold, B domain"/>
    <property type="match status" value="1"/>
</dbReference>
<dbReference type="GO" id="GO:0046872">
    <property type="term" value="F:metal ion binding"/>
    <property type="evidence" value="ECO:0007669"/>
    <property type="project" value="UniProtKB-KW"/>
</dbReference>
<evidence type="ECO:0000256" key="2">
    <source>
        <dbReference type="ARBA" id="ARBA00003921"/>
    </source>
</evidence>
<feature type="binding site" evidence="19">
    <location>
        <position position="267"/>
    </location>
    <ligand>
        <name>Mg(2+)</name>
        <dbReference type="ChEBI" id="CHEBI:18420"/>
        <label>2</label>
    </ligand>
</feature>
<dbReference type="InterPro" id="IPR011095">
    <property type="entry name" value="Dala_Dala_lig_C"/>
</dbReference>
<dbReference type="PANTHER" id="PTHR23132">
    <property type="entry name" value="D-ALANINE--D-ALANINE LIGASE"/>
    <property type="match status" value="1"/>
</dbReference>
<feature type="domain" description="ATP-grasp" evidence="21">
    <location>
        <begin position="103"/>
        <end position="298"/>
    </location>
</feature>
<comment type="similarity">
    <text evidence="4 17">Belongs to the D-alanine--D-alanine ligase family.</text>
</comment>
<dbReference type="Pfam" id="PF07478">
    <property type="entry name" value="Dala_Dala_lig_C"/>
    <property type="match status" value="1"/>
</dbReference>
<evidence type="ECO:0000256" key="7">
    <source>
        <dbReference type="ARBA" id="ARBA00022598"/>
    </source>
</evidence>
<dbReference type="GO" id="GO:0071555">
    <property type="term" value="P:cell wall organization"/>
    <property type="evidence" value="ECO:0007669"/>
    <property type="project" value="UniProtKB-KW"/>
</dbReference>
<dbReference type="EMBL" id="CP157355">
    <property type="protein sequence ID" value="XBL99401.1"/>
    <property type="molecule type" value="Genomic_DNA"/>
</dbReference>
<dbReference type="PIRSF" id="PIRSF039102">
    <property type="entry name" value="Ddl/VanB"/>
    <property type="match status" value="1"/>
</dbReference>
<feature type="binding site" evidence="19">
    <location>
        <position position="265"/>
    </location>
    <ligand>
        <name>Mg(2+)</name>
        <dbReference type="ChEBI" id="CHEBI:18420"/>
        <label>1</label>
    </ligand>
</feature>
<keyword evidence="11 19" id="KW-0460">Magnesium</keyword>
<dbReference type="PROSITE" id="PS00844">
    <property type="entry name" value="DALA_DALA_LIGASE_2"/>
    <property type="match status" value="1"/>
</dbReference>
<comment type="subcellular location">
    <subcellularLocation>
        <location evidence="3 17">Cytoplasm</location>
    </subcellularLocation>
</comment>
<evidence type="ECO:0000256" key="9">
    <source>
        <dbReference type="ARBA" id="ARBA00022741"/>
    </source>
</evidence>
<dbReference type="InterPro" id="IPR000291">
    <property type="entry name" value="D-Ala_lig_Van_CS"/>
</dbReference>
<sequence>MNKFGKVAVIMGGSSAEREVSLMSGAGVLAALRSQGVDAHAFDPADKALTALKEEGFDRAFLILHGRGGEDGTIQGALEFMGVPYTGCGVMASAIAMDKWRTKLLWEAAGLPVPEYRIVDNAAELKLAAEELGLPMFVKPASEGSSVGVVKLKSLADVDAAWAEVSRHDSVVLAERNIGGGEYTCAVLGGKALPSVRIIPQTEFYDYEAKYFRDDTEYRCPAGLGDEKEALARSLAEKAFRVLGAAGWARIDFLTDDDGTIYLLEANTAPGMTSHSLFPMAARESGLSYEDLVVQILATTL</sequence>
<comment type="function">
    <text evidence="2 17">Cell wall formation.</text>
</comment>
<evidence type="ECO:0000256" key="16">
    <source>
        <dbReference type="ARBA" id="ARBA00047614"/>
    </source>
</evidence>
<evidence type="ECO:0000256" key="1">
    <source>
        <dbReference type="ARBA" id="ARBA00001936"/>
    </source>
</evidence>
<dbReference type="GO" id="GO:0005737">
    <property type="term" value="C:cytoplasm"/>
    <property type="evidence" value="ECO:0007669"/>
    <property type="project" value="UniProtKB-SubCell"/>
</dbReference>
<dbReference type="GO" id="GO:0009252">
    <property type="term" value="P:peptidoglycan biosynthetic process"/>
    <property type="evidence" value="ECO:0007669"/>
    <property type="project" value="UniProtKB-UniRule"/>
</dbReference>
<dbReference type="PANTHER" id="PTHR23132:SF23">
    <property type="entry name" value="D-ALANINE--D-ALANINE LIGASE B"/>
    <property type="match status" value="1"/>
</dbReference>
<dbReference type="KEGG" id="cmav:ABHF33_09995"/>
<keyword evidence="14 19" id="KW-0464">Manganese</keyword>
<keyword evidence="8 19" id="KW-0479">Metal-binding</keyword>
<dbReference type="GO" id="GO:0005524">
    <property type="term" value="F:ATP binding"/>
    <property type="evidence" value="ECO:0007669"/>
    <property type="project" value="UniProtKB-UniRule"/>
</dbReference>
<dbReference type="InterPro" id="IPR013815">
    <property type="entry name" value="ATP_grasp_subdomain_1"/>
</dbReference>
<evidence type="ECO:0000256" key="14">
    <source>
        <dbReference type="ARBA" id="ARBA00023211"/>
    </source>
</evidence>
<dbReference type="PROSITE" id="PS00843">
    <property type="entry name" value="DALA_DALA_LIGASE_1"/>
    <property type="match status" value="1"/>
</dbReference>
<dbReference type="GO" id="GO:0008360">
    <property type="term" value="P:regulation of cell shape"/>
    <property type="evidence" value="ECO:0007669"/>
    <property type="project" value="UniProtKB-KW"/>
</dbReference>
<dbReference type="GO" id="GO:0008716">
    <property type="term" value="F:D-alanine-D-alanine ligase activity"/>
    <property type="evidence" value="ECO:0007669"/>
    <property type="project" value="UniProtKB-UniRule"/>
</dbReference>
<dbReference type="RefSeq" id="WP_348943829.1">
    <property type="nucleotide sequence ID" value="NZ_CP157355.1"/>
</dbReference>
<reference evidence="22" key="1">
    <citation type="submission" date="2024-05" db="EMBL/GenBank/DDBJ databases">
        <authorList>
            <person name="Yang L."/>
            <person name="Pan L."/>
        </authorList>
    </citation>
    <scope>NUCLEOTIDE SEQUENCE</scope>
    <source>
        <strain evidence="22">FCG-7</strain>
    </source>
</reference>
<evidence type="ECO:0000256" key="6">
    <source>
        <dbReference type="ARBA" id="ARBA00022490"/>
    </source>
</evidence>
<protein>
    <recommendedName>
        <fullName evidence="5 17">D-alanine--D-alanine ligase</fullName>
        <ecNumber evidence="5 17">6.3.2.4</ecNumber>
    </recommendedName>
    <alternativeName>
        <fullName evidence="17">D-Ala-D-Ala ligase</fullName>
    </alternativeName>
    <alternativeName>
        <fullName evidence="17">D-alanylalanine synthetase</fullName>
    </alternativeName>
</protein>
<keyword evidence="9 20" id="KW-0547">Nucleotide-binding</keyword>
<evidence type="ECO:0000256" key="10">
    <source>
        <dbReference type="ARBA" id="ARBA00022840"/>
    </source>
</evidence>
<dbReference type="HAMAP" id="MF_00047">
    <property type="entry name" value="Dala_Dala_lig"/>
    <property type="match status" value="1"/>
</dbReference>
<feature type="active site" evidence="18">
    <location>
        <position position="145"/>
    </location>
</feature>
<feature type="active site" evidence="18">
    <location>
        <position position="17"/>
    </location>
</feature>
<evidence type="ECO:0000256" key="17">
    <source>
        <dbReference type="HAMAP-Rule" id="MF_00047"/>
    </source>
</evidence>
<evidence type="ECO:0000256" key="15">
    <source>
        <dbReference type="ARBA" id="ARBA00023316"/>
    </source>
</evidence>
<evidence type="ECO:0000256" key="8">
    <source>
        <dbReference type="ARBA" id="ARBA00022723"/>
    </source>
</evidence>
<evidence type="ECO:0000256" key="13">
    <source>
        <dbReference type="ARBA" id="ARBA00022984"/>
    </source>
</evidence>
<comment type="cofactor">
    <cofactor evidence="19">
        <name>Mg(2+)</name>
        <dbReference type="ChEBI" id="CHEBI:18420"/>
    </cofactor>
    <cofactor evidence="19">
        <name>Mn(2+)</name>
        <dbReference type="ChEBI" id="CHEBI:29035"/>
    </cofactor>
    <text evidence="19">Binds 2 magnesium or manganese ions per subunit.</text>
</comment>
<comment type="catalytic activity">
    <reaction evidence="16 17">
        <text>2 D-alanine + ATP = D-alanyl-D-alanine + ADP + phosphate + H(+)</text>
        <dbReference type="Rhea" id="RHEA:11224"/>
        <dbReference type="ChEBI" id="CHEBI:15378"/>
        <dbReference type="ChEBI" id="CHEBI:30616"/>
        <dbReference type="ChEBI" id="CHEBI:43474"/>
        <dbReference type="ChEBI" id="CHEBI:57416"/>
        <dbReference type="ChEBI" id="CHEBI:57822"/>
        <dbReference type="ChEBI" id="CHEBI:456216"/>
        <dbReference type="EC" id="6.3.2.4"/>
    </reaction>
</comment>
<dbReference type="FunFam" id="3.40.50.20:FF:000013">
    <property type="entry name" value="D-alanine--D-alanine ligase"/>
    <property type="match status" value="1"/>
</dbReference>
<evidence type="ECO:0000256" key="4">
    <source>
        <dbReference type="ARBA" id="ARBA00010871"/>
    </source>
</evidence>
<dbReference type="Pfam" id="PF01820">
    <property type="entry name" value="Dala_Dala_lig_N"/>
    <property type="match status" value="1"/>
</dbReference>
<dbReference type="InterPro" id="IPR011761">
    <property type="entry name" value="ATP-grasp"/>
</dbReference>
<dbReference type="InterPro" id="IPR016185">
    <property type="entry name" value="PreATP-grasp_dom_sf"/>
</dbReference>
<evidence type="ECO:0000256" key="18">
    <source>
        <dbReference type="PIRSR" id="PIRSR039102-1"/>
    </source>
</evidence>
<evidence type="ECO:0000256" key="3">
    <source>
        <dbReference type="ARBA" id="ARBA00004496"/>
    </source>
</evidence>
<comment type="pathway">
    <text evidence="17">Cell wall biogenesis; peptidoglycan biosynthesis.</text>
</comment>
<dbReference type="Gene3D" id="3.40.50.20">
    <property type="match status" value="1"/>
</dbReference>
<evidence type="ECO:0000256" key="5">
    <source>
        <dbReference type="ARBA" id="ARBA00012216"/>
    </source>
</evidence>
<evidence type="ECO:0000259" key="21">
    <source>
        <dbReference type="PROSITE" id="PS50975"/>
    </source>
</evidence>
<accession>A0AAU7F4E2</accession>
<evidence type="ECO:0000256" key="11">
    <source>
        <dbReference type="ARBA" id="ARBA00022842"/>
    </source>
</evidence>
<evidence type="ECO:0000256" key="12">
    <source>
        <dbReference type="ARBA" id="ARBA00022960"/>
    </source>
</evidence>
<dbReference type="PROSITE" id="PS50975">
    <property type="entry name" value="ATP_GRASP"/>
    <property type="match status" value="1"/>
</dbReference>
<dbReference type="NCBIfam" id="NF002378">
    <property type="entry name" value="PRK01372.1"/>
    <property type="match status" value="1"/>
</dbReference>
<dbReference type="SUPFAM" id="SSF52440">
    <property type="entry name" value="PreATP-grasp domain"/>
    <property type="match status" value="1"/>
</dbReference>
<name>A0AAU7F4E2_9NEIS</name>
<keyword evidence="6 17" id="KW-0963">Cytoplasm</keyword>
<keyword evidence="7 17" id="KW-0436">Ligase</keyword>
<feature type="active site" evidence="18">
    <location>
        <position position="276"/>
    </location>
</feature>
<dbReference type="SUPFAM" id="SSF56059">
    <property type="entry name" value="Glutathione synthetase ATP-binding domain-like"/>
    <property type="match status" value="1"/>
</dbReference>
<dbReference type="EC" id="6.3.2.4" evidence="5 17"/>
<dbReference type="NCBIfam" id="TIGR01205">
    <property type="entry name" value="D_ala_D_alaTIGR"/>
    <property type="match status" value="1"/>
</dbReference>
<keyword evidence="15 17" id="KW-0961">Cell wall biogenesis/degradation</keyword>
<evidence type="ECO:0000256" key="19">
    <source>
        <dbReference type="PIRSR" id="PIRSR039102-3"/>
    </source>
</evidence>
<keyword evidence="12 17" id="KW-0133">Cell shape</keyword>